<dbReference type="RefSeq" id="XP_041135917.1">
    <property type="nucleotide sequence ID" value="XM_041282078.1"/>
</dbReference>
<dbReference type="InterPro" id="IPR015257">
    <property type="entry name" value="Maf1"/>
</dbReference>
<feature type="region of interest" description="Disordered" evidence="1">
    <location>
        <begin position="370"/>
        <end position="504"/>
    </location>
</feature>
<dbReference type="GO" id="GO:0000994">
    <property type="term" value="F:RNA polymerase III core binding"/>
    <property type="evidence" value="ECO:0007669"/>
    <property type="project" value="TreeGrafter"/>
</dbReference>
<dbReference type="Gene3D" id="3.40.1000.50">
    <property type="entry name" value="Repressor of RNA polymerase III transcription Maf1"/>
    <property type="match status" value="1"/>
</dbReference>
<feature type="compositionally biased region" description="Basic and acidic residues" evidence="1">
    <location>
        <begin position="60"/>
        <end position="83"/>
    </location>
</feature>
<feature type="compositionally biased region" description="Acidic residues" evidence="1">
    <location>
        <begin position="413"/>
        <end position="424"/>
    </location>
</feature>
<dbReference type="PANTHER" id="PTHR22504">
    <property type="entry name" value="REPRESSOR OF RNA POLYMERASE III TRANSCRIPTION MAF1"/>
    <property type="match status" value="1"/>
</dbReference>
<evidence type="ECO:0000313" key="2">
    <source>
        <dbReference type="EMBL" id="QOU19424.1"/>
    </source>
</evidence>
<dbReference type="KEGG" id="bbrx:BRETT_003571"/>
<evidence type="ECO:0000256" key="1">
    <source>
        <dbReference type="SAM" id="MobiDB-lite"/>
    </source>
</evidence>
<dbReference type="Pfam" id="PF09174">
    <property type="entry name" value="Maf1"/>
    <property type="match status" value="1"/>
</dbReference>
<name>A0A871R3R6_DEKBR</name>
<dbReference type="GeneID" id="64575494"/>
<gene>
    <name evidence="2" type="ORF">BRETT_003571</name>
</gene>
<dbReference type="PANTHER" id="PTHR22504:SF0">
    <property type="entry name" value="REPRESSOR OF RNA POLYMERASE III TRANSCRIPTION MAF1 HOMOLOG"/>
    <property type="match status" value="1"/>
</dbReference>
<evidence type="ECO:0008006" key="4">
    <source>
        <dbReference type="Google" id="ProtNLM"/>
    </source>
</evidence>
<dbReference type="OrthoDB" id="277029at2759"/>
<feature type="compositionally biased region" description="Acidic residues" evidence="1">
    <location>
        <begin position="451"/>
        <end position="490"/>
    </location>
</feature>
<dbReference type="GO" id="GO:0016480">
    <property type="term" value="P:negative regulation of transcription by RNA polymerase III"/>
    <property type="evidence" value="ECO:0007669"/>
    <property type="project" value="InterPro"/>
</dbReference>
<reference evidence="2" key="2">
    <citation type="journal article" name="BMC Genomics">
        <title>New genome assemblies reveal patterns of domestication and adaptation across Brettanomyces (Dekkera) species.</title>
        <authorList>
            <person name="Roach M.J."/>
            <person name="Borneman A.R."/>
        </authorList>
    </citation>
    <scope>NUCLEOTIDE SEQUENCE</scope>
    <source>
        <strain evidence="2">UCD 2041</strain>
    </source>
</reference>
<dbReference type="Proteomes" id="UP000663131">
    <property type="component" value="Chromosome 6"/>
</dbReference>
<dbReference type="InterPro" id="IPR038564">
    <property type="entry name" value="Maf1_sf"/>
</dbReference>
<dbReference type="GO" id="GO:0005634">
    <property type="term" value="C:nucleus"/>
    <property type="evidence" value="ECO:0007669"/>
    <property type="project" value="TreeGrafter"/>
</dbReference>
<reference evidence="2" key="1">
    <citation type="submission" date="2020-10" db="EMBL/GenBank/DDBJ databases">
        <authorList>
            <person name="Palmer J.M."/>
        </authorList>
    </citation>
    <scope>NUCLEOTIDE SEQUENCE</scope>
    <source>
        <strain evidence="2">UCD 2041</strain>
    </source>
</reference>
<dbReference type="EMBL" id="CP063134">
    <property type="protein sequence ID" value="QOU19424.1"/>
    <property type="molecule type" value="Genomic_DNA"/>
</dbReference>
<accession>A0A871R3R6</accession>
<proteinExistence type="predicted"/>
<dbReference type="AlphaFoldDB" id="A0A871R3R6"/>
<evidence type="ECO:0000313" key="3">
    <source>
        <dbReference type="Proteomes" id="UP000663131"/>
    </source>
</evidence>
<feature type="region of interest" description="Disordered" evidence="1">
    <location>
        <begin position="60"/>
        <end position="140"/>
    </location>
</feature>
<sequence length="504" mass="57238">MPLKTDAIFKSGYIDEFDIELVNQSMTFDTTDMHVQGTCDLFTTKPIGIDRKLYKRLDRRYSASRHDTSSSEDEYSKEHRDSIGRSNSDSKMIEKPMIRSLTEKKSMEELKKKTGDSTSVQEQKSKETPNNVTVDGTKAGEHGQFISPQFMQLKKRSYSYSYPYKRSQLAKFLLNSNISGKHGRERGHGMGILGSGNSIHSENGTKPRSKSFHYSMTGNSGEALDLLRSNRDTDTMDYYSPFGPLSRQSSRRLFAYLIAILNSTYPDHDFSLVQPTNFTLLTSPEVLIKRVNSLLISLGKSKGLDWIWQTIDTHMDVAQCTCFQYEPEQSFLGDLPGTLWCNMYFMYNKKRKRVAFLYFRATTLQAVKSGSTASLSTDERRDGRTGGSSVDEEYDLRDETRFSRNTNSPIYEDVFDEDDEDNPADLDGHEVSGDPKSQSQETADGKLIDKEDLEEVDEEENEDRVGDSDSDYAMDEDELANENQDDEDDYGNSAEIMTDGMDIS</sequence>
<protein>
    <recommendedName>
        <fullName evidence="4">Repressor of RNA polymerase III transcription MAF1</fullName>
    </recommendedName>
</protein>
<feature type="compositionally biased region" description="Basic and acidic residues" evidence="1">
    <location>
        <begin position="91"/>
        <end position="115"/>
    </location>
</feature>
<organism evidence="2 3">
    <name type="scientific">Dekkera bruxellensis</name>
    <name type="common">Brettanomyces custersii</name>
    <dbReference type="NCBI Taxonomy" id="5007"/>
    <lineage>
        <taxon>Eukaryota</taxon>
        <taxon>Fungi</taxon>
        <taxon>Dikarya</taxon>
        <taxon>Ascomycota</taxon>
        <taxon>Saccharomycotina</taxon>
        <taxon>Pichiomycetes</taxon>
        <taxon>Pichiales</taxon>
        <taxon>Pichiaceae</taxon>
        <taxon>Brettanomyces</taxon>
    </lineage>
</organism>
<feature type="compositionally biased region" description="Polar residues" evidence="1">
    <location>
        <begin position="116"/>
        <end position="134"/>
    </location>
</feature>